<evidence type="ECO:0000313" key="3">
    <source>
        <dbReference type="WBParaSite" id="HPLM_0000764801-mRNA-1"/>
    </source>
</evidence>
<evidence type="ECO:0000256" key="1">
    <source>
        <dbReference type="SAM" id="MobiDB-lite"/>
    </source>
</evidence>
<proteinExistence type="predicted"/>
<dbReference type="Pfam" id="PF00078">
    <property type="entry name" value="RVT_1"/>
    <property type="match status" value="1"/>
</dbReference>
<feature type="region of interest" description="Disordered" evidence="1">
    <location>
        <begin position="1"/>
        <end position="26"/>
    </location>
</feature>
<reference evidence="3" key="1">
    <citation type="submission" date="2017-02" db="UniProtKB">
        <authorList>
            <consortium name="WormBaseParasite"/>
        </authorList>
    </citation>
    <scope>IDENTIFICATION</scope>
</reference>
<organism evidence="3">
    <name type="scientific">Haemonchus placei</name>
    <name type="common">Barber's pole worm</name>
    <dbReference type="NCBI Taxonomy" id="6290"/>
    <lineage>
        <taxon>Eukaryota</taxon>
        <taxon>Metazoa</taxon>
        <taxon>Ecdysozoa</taxon>
        <taxon>Nematoda</taxon>
        <taxon>Chromadorea</taxon>
        <taxon>Rhabditida</taxon>
        <taxon>Rhabditina</taxon>
        <taxon>Rhabditomorpha</taxon>
        <taxon>Strongyloidea</taxon>
        <taxon>Trichostrongylidae</taxon>
        <taxon>Haemonchus</taxon>
    </lineage>
</organism>
<accession>A0A0N4WB46</accession>
<name>A0A0N4WB46_HAEPC</name>
<feature type="domain" description="Reverse transcriptase" evidence="2">
    <location>
        <begin position="10"/>
        <end position="135"/>
    </location>
</feature>
<feature type="compositionally biased region" description="Basic and acidic residues" evidence="1">
    <location>
        <begin position="9"/>
        <end position="20"/>
    </location>
</feature>
<protein>
    <submittedName>
        <fullName evidence="3">Reverse transcriptase domain-containing protein</fullName>
    </submittedName>
</protein>
<dbReference type="PANTHER" id="PTHR47027">
    <property type="entry name" value="REVERSE TRANSCRIPTASE DOMAIN-CONTAINING PROTEIN"/>
    <property type="match status" value="1"/>
</dbReference>
<dbReference type="WBParaSite" id="HPLM_0000764801-mRNA-1">
    <property type="protein sequence ID" value="HPLM_0000764801-mRNA-1"/>
    <property type="gene ID" value="HPLM_0000764801"/>
</dbReference>
<sequence length="136" mass="15530">LSTQSSYESHLESHRQKLEESESPSQVGFRRNYSTLNRIHILKQVAEESAGYRFPAYVALFDYKKAFDSMEWSAVWTALAKRGVHPALMIQRLYESSSTSVHVNSRTVTATMQKGVEQRDTLSPKLFNATLQMVLD</sequence>
<evidence type="ECO:0000259" key="2">
    <source>
        <dbReference type="Pfam" id="PF00078"/>
    </source>
</evidence>
<dbReference type="InterPro" id="IPR000477">
    <property type="entry name" value="RT_dom"/>
</dbReference>
<dbReference type="AlphaFoldDB" id="A0A0N4WB46"/>
<dbReference type="OMA" id="HIDNRIS"/>
<dbReference type="PANTHER" id="PTHR47027:SF29">
    <property type="entry name" value="C2H2-TYPE DOMAIN-CONTAINING PROTEIN"/>
    <property type="match status" value="1"/>
</dbReference>